<dbReference type="Proteomes" id="UP000826656">
    <property type="component" value="Unassembled WGS sequence"/>
</dbReference>
<protein>
    <submittedName>
        <fullName evidence="2">Uncharacterized protein</fullName>
    </submittedName>
</protein>
<sequence length="98" mass="11221">MPSPPPPPSPELFPWMMWILIKLALILSSIVQEKFIQISISQFQQQQELTVDDIEDFDDDDDLDEVDSRRYSRRVLDDAVDLVLGLSSFATGCNLFAF</sequence>
<organism evidence="2 3">
    <name type="scientific">Solanum tuberosum</name>
    <name type="common">Potato</name>
    <dbReference type="NCBI Taxonomy" id="4113"/>
    <lineage>
        <taxon>Eukaryota</taxon>
        <taxon>Viridiplantae</taxon>
        <taxon>Streptophyta</taxon>
        <taxon>Embryophyta</taxon>
        <taxon>Tracheophyta</taxon>
        <taxon>Spermatophyta</taxon>
        <taxon>Magnoliopsida</taxon>
        <taxon>eudicotyledons</taxon>
        <taxon>Gunneridae</taxon>
        <taxon>Pentapetalae</taxon>
        <taxon>asterids</taxon>
        <taxon>lamiids</taxon>
        <taxon>Solanales</taxon>
        <taxon>Solanaceae</taxon>
        <taxon>Solanoideae</taxon>
        <taxon>Solaneae</taxon>
        <taxon>Solanum</taxon>
    </lineage>
</organism>
<evidence type="ECO:0000256" key="1">
    <source>
        <dbReference type="SAM" id="Phobius"/>
    </source>
</evidence>
<keyword evidence="1" id="KW-1133">Transmembrane helix</keyword>
<evidence type="ECO:0000313" key="2">
    <source>
        <dbReference type="EMBL" id="KAH0748602.1"/>
    </source>
</evidence>
<keyword evidence="1" id="KW-0812">Transmembrane</keyword>
<comment type="caution">
    <text evidence="2">The sequence shown here is derived from an EMBL/GenBank/DDBJ whole genome shotgun (WGS) entry which is preliminary data.</text>
</comment>
<keyword evidence="1" id="KW-0472">Membrane</keyword>
<name>A0ABQ7UG96_SOLTU</name>
<reference evidence="2 3" key="1">
    <citation type="journal article" date="2021" name="bioRxiv">
        <title>Chromosome-scale and haplotype-resolved genome assembly of a tetraploid potato cultivar.</title>
        <authorList>
            <person name="Sun H."/>
            <person name="Jiao W.-B."/>
            <person name="Krause K."/>
            <person name="Campoy J.A."/>
            <person name="Goel M."/>
            <person name="Folz-Donahue K."/>
            <person name="Kukat C."/>
            <person name="Huettel B."/>
            <person name="Schneeberger K."/>
        </authorList>
    </citation>
    <scope>NUCLEOTIDE SEQUENCE [LARGE SCALE GENOMIC DNA]</scope>
    <source>
        <strain evidence="2">SolTubOtavaFocal</strain>
        <tissue evidence="2">Leaves</tissue>
    </source>
</reference>
<keyword evidence="3" id="KW-1185">Reference proteome</keyword>
<dbReference type="EMBL" id="JAIVGD010000019">
    <property type="protein sequence ID" value="KAH0748602.1"/>
    <property type="molecule type" value="Genomic_DNA"/>
</dbReference>
<evidence type="ECO:0000313" key="3">
    <source>
        <dbReference type="Proteomes" id="UP000826656"/>
    </source>
</evidence>
<accession>A0ABQ7UG96</accession>
<gene>
    <name evidence="2" type="ORF">KY290_027834</name>
</gene>
<proteinExistence type="predicted"/>
<feature type="transmembrane region" description="Helical" evidence="1">
    <location>
        <begin position="12"/>
        <end position="31"/>
    </location>
</feature>